<dbReference type="InterPro" id="IPR000843">
    <property type="entry name" value="HTH_LacI"/>
</dbReference>
<dbReference type="PANTHER" id="PTHR30146">
    <property type="entry name" value="LACI-RELATED TRANSCRIPTIONAL REPRESSOR"/>
    <property type="match status" value="1"/>
</dbReference>
<dbReference type="SMART" id="SM00354">
    <property type="entry name" value="HTH_LACI"/>
    <property type="match status" value="1"/>
</dbReference>
<keyword evidence="1" id="KW-0805">Transcription regulation</keyword>
<gene>
    <name evidence="5" type="primary">cytR_2</name>
    <name evidence="6" type="ORF">E5259_24345</name>
    <name evidence="5" type="ORF">PMF13cell1_01763</name>
</gene>
<evidence type="ECO:0000313" key="5">
    <source>
        <dbReference type="EMBL" id="QBE96219.1"/>
    </source>
</evidence>
<evidence type="ECO:0000259" key="4">
    <source>
        <dbReference type="PROSITE" id="PS50932"/>
    </source>
</evidence>
<dbReference type="CDD" id="cd06288">
    <property type="entry name" value="PBP1_sucrose_transcription_regulator"/>
    <property type="match status" value="1"/>
</dbReference>
<dbReference type="SUPFAM" id="SSF47413">
    <property type="entry name" value="lambda repressor-like DNA-binding domains"/>
    <property type="match status" value="1"/>
</dbReference>
<dbReference type="RefSeq" id="WP_018597706.1">
    <property type="nucleotide sequence ID" value="NZ_AP031416.1"/>
</dbReference>
<protein>
    <submittedName>
        <fullName evidence="5">HTH-type transcriptional repressor CytR</fullName>
    </submittedName>
    <submittedName>
        <fullName evidence="6">LacI family transcriptional regulator</fullName>
    </submittedName>
</protein>
<dbReference type="KEGG" id="bpro:PMF13cell1_01763"/>
<dbReference type="PROSITE" id="PS50932">
    <property type="entry name" value="HTH_LACI_2"/>
    <property type="match status" value="1"/>
</dbReference>
<dbReference type="GeneID" id="75054086"/>
<keyword evidence="3" id="KW-0804">Transcription</keyword>
<dbReference type="EMBL" id="CP035945">
    <property type="protein sequence ID" value="QBE96219.1"/>
    <property type="molecule type" value="Genomic_DNA"/>
</dbReference>
<feature type="domain" description="HTH lacI-type" evidence="4">
    <location>
        <begin position="2"/>
        <end position="56"/>
    </location>
</feature>
<dbReference type="PANTHER" id="PTHR30146:SF109">
    <property type="entry name" value="HTH-TYPE TRANSCRIPTIONAL REGULATOR GALS"/>
    <property type="match status" value="1"/>
</dbReference>
<reference evidence="5 7" key="1">
    <citation type="submission" date="2019-01" db="EMBL/GenBank/DDBJ databases">
        <title>PMF-metabolizing Aryl O-demethylase.</title>
        <authorList>
            <person name="Kim M."/>
        </authorList>
    </citation>
    <scope>NUCLEOTIDE SEQUENCE [LARGE SCALE GENOMIC DNA]</scope>
    <source>
        <strain evidence="5 7">PMF1</strain>
    </source>
</reference>
<dbReference type="AlphaFoldDB" id="A0A4P6LVX6"/>
<dbReference type="EMBL" id="CP039126">
    <property type="protein sequence ID" value="QMW80469.1"/>
    <property type="molecule type" value="Genomic_DNA"/>
</dbReference>
<sequence length="366" mass="41421">MATIKEIAKACHVSVATVSNILNDKPGASENTREMVLKVAREMDYMPNYVAKNLKTKNSRSIGVIAEDMTIFSIPDIIDGITEYCEEVDYQILLTNLRLYKKYNDTYYGKTDFYGIVQQEIKKLMAKQVEGIIYVTAHERVIKCIPEDLPIPAVMAYGYTRSGKVPSIVVDDEHGALEIVNYLIENGHEKIGVITGKADSLHMQARLIGYQKALLNHRILYDPELVKIGDWTRPAGYMYTDELLEKGVTAIFCMNDLMAGGVYDRLDELGLKIPQDISIVGYDNRELSSYYKPPLTTITLPLHDIGYRAGEVMIGLVEKEIPQQKTEAVYQVECQRLLRRSVRNICRERRMDNGTSSKNNGTSKEN</sequence>
<dbReference type="Proteomes" id="UP000289794">
    <property type="component" value="Chromosome"/>
</dbReference>
<dbReference type="Pfam" id="PF00356">
    <property type="entry name" value="LacI"/>
    <property type="match status" value="1"/>
</dbReference>
<dbReference type="GO" id="GO:0000976">
    <property type="term" value="F:transcription cis-regulatory region binding"/>
    <property type="evidence" value="ECO:0007669"/>
    <property type="project" value="TreeGrafter"/>
</dbReference>
<evidence type="ECO:0000256" key="2">
    <source>
        <dbReference type="ARBA" id="ARBA00023125"/>
    </source>
</evidence>
<proteinExistence type="predicted"/>
<dbReference type="Gene3D" id="1.10.260.40">
    <property type="entry name" value="lambda repressor-like DNA-binding domains"/>
    <property type="match status" value="1"/>
</dbReference>
<evidence type="ECO:0000313" key="8">
    <source>
        <dbReference type="Proteomes" id="UP000515789"/>
    </source>
</evidence>
<evidence type="ECO:0000256" key="1">
    <source>
        <dbReference type="ARBA" id="ARBA00023015"/>
    </source>
</evidence>
<dbReference type="Proteomes" id="UP000515789">
    <property type="component" value="Chromosome"/>
</dbReference>
<dbReference type="CDD" id="cd01392">
    <property type="entry name" value="HTH_LacI"/>
    <property type="match status" value="1"/>
</dbReference>
<dbReference type="GO" id="GO:0003700">
    <property type="term" value="F:DNA-binding transcription factor activity"/>
    <property type="evidence" value="ECO:0007669"/>
    <property type="project" value="TreeGrafter"/>
</dbReference>
<dbReference type="SUPFAM" id="SSF53822">
    <property type="entry name" value="Periplasmic binding protein-like I"/>
    <property type="match status" value="1"/>
</dbReference>
<accession>A0A4P6LVX6</accession>
<keyword evidence="2" id="KW-0238">DNA-binding</keyword>
<dbReference type="Pfam" id="PF13377">
    <property type="entry name" value="Peripla_BP_3"/>
    <property type="match status" value="1"/>
</dbReference>
<evidence type="ECO:0000313" key="7">
    <source>
        <dbReference type="Proteomes" id="UP000289794"/>
    </source>
</evidence>
<dbReference type="Gene3D" id="3.40.50.2300">
    <property type="match status" value="2"/>
</dbReference>
<dbReference type="InterPro" id="IPR010982">
    <property type="entry name" value="Lambda_DNA-bd_dom_sf"/>
</dbReference>
<dbReference type="InterPro" id="IPR046335">
    <property type="entry name" value="LacI/GalR-like_sensor"/>
</dbReference>
<organism evidence="5 7">
    <name type="scientific">Blautia producta</name>
    <dbReference type="NCBI Taxonomy" id="33035"/>
    <lineage>
        <taxon>Bacteria</taxon>
        <taxon>Bacillati</taxon>
        <taxon>Bacillota</taxon>
        <taxon>Clostridia</taxon>
        <taxon>Lachnospirales</taxon>
        <taxon>Lachnospiraceae</taxon>
        <taxon>Blautia</taxon>
    </lineage>
</organism>
<reference evidence="6 8" key="2">
    <citation type="submission" date="2019-04" db="EMBL/GenBank/DDBJ databases">
        <authorList>
            <person name="Schori C."/>
            <person name="Ahrens C."/>
        </authorList>
    </citation>
    <scope>NUCLEOTIDE SEQUENCE [LARGE SCALE GENOMIC DNA]</scope>
    <source>
        <strain evidence="6 8">DSM 2950</strain>
    </source>
</reference>
<evidence type="ECO:0000313" key="6">
    <source>
        <dbReference type="EMBL" id="QMW80469.1"/>
    </source>
</evidence>
<dbReference type="InterPro" id="IPR028082">
    <property type="entry name" value="Peripla_BP_I"/>
</dbReference>
<evidence type="ECO:0000256" key="3">
    <source>
        <dbReference type="ARBA" id="ARBA00023163"/>
    </source>
</evidence>
<name>A0A4P6LVX6_9FIRM</name>